<gene>
    <name evidence="1" type="ORF">MTBPR1_10050</name>
</gene>
<dbReference type="STRING" id="1867952.MTBPR1_10050"/>
<name>A0A1C3RBZ7_9PROT</name>
<protein>
    <submittedName>
        <fullName evidence="1">Uncharacterized protein</fullName>
    </submittedName>
</protein>
<accession>A0A1C3RBZ7</accession>
<dbReference type="EMBL" id="FLYE01000001">
    <property type="protein sequence ID" value="SCA54803.1"/>
    <property type="molecule type" value="Genomic_DNA"/>
</dbReference>
<dbReference type="AlphaFoldDB" id="A0A1C3RBZ7"/>
<dbReference type="Proteomes" id="UP000231658">
    <property type="component" value="Unassembled WGS sequence"/>
</dbReference>
<evidence type="ECO:0000313" key="1">
    <source>
        <dbReference type="EMBL" id="SCA54803.1"/>
    </source>
</evidence>
<proteinExistence type="predicted"/>
<organism evidence="1 2">
    <name type="scientific">Candidatus Terasakiella magnetica</name>
    <dbReference type="NCBI Taxonomy" id="1867952"/>
    <lineage>
        <taxon>Bacteria</taxon>
        <taxon>Pseudomonadati</taxon>
        <taxon>Pseudomonadota</taxon>
        <taxon>Alphaproteobacteria</taxon>
        <taxon>Rhodospirillales</taxon>
        <taxon>Terasakiellaceae</taxon>
        <taxon>Terasakiella</taxon>
    </lineage>
</organism>
<reference evidence="1 2" key="1">
    <citation type="submission" date="2016-07" db="EMBL/GenBank/DDBJ databases">
        <authorList>
            <person name="Lefevre C.T."/>
        </authorList>
    </citation>
    <scope>NUCLEOTIDE SEQUENCE [LARGE SCALE GENOMIC DNA]</scope>
    <source>
        <strain evidence="1">PR1</strain>
    </source>
</reference>
<keyword evidence="2" id="KW-1185">Reference proteome</keyword>
<sequence length="42" mass="4995">MQPTHASKRIDKILSIFTYEYPHKQKHEHALSAKILSNLYKK</sequence>
<evidence type="ECO:0000313" key="2">
    <source>
        <dbReference type="Proteomes" id="UP000231658"/>
    </source>
</evidence>